<keyword evidence="3" id="KW-1185">Reference proteome</keyword>
<sequence>MHEYRLNPSLYEAILSYETDEIILCRIQDKGRGAADKSNDDGLPAKAPPVVDTQEMPKLWMAGPSTQSMAYEMFRSISDITFISFSSKAHISTYKQFFRYHIKNTKGVVGSRIEYNHSISG</sequence>
<dbReference type="PROSITE" id="PS51005">
    <property type="entry name" value="NAC"/>
    <property type="match status" value="1"/>
</dbReference>
<dbReference type="EMBL" id="CP097504">
    <property type="protein sequence ID" value="URD86946.1"/>
    <property type="molecule type" value="Genomic_DNA"/>
</dbReference>
<dbReference type="AlphaFoldDB" id="A0A9E7F2R8"/>
<organism evidence="2 3">
    <name type="scientific">Musa troglodytarum</name>
    <name type="common">fe'i banana</name>
    <dbReference type="NCBI Taxonomy" id="320322"/>
    <lineage>
        <taxon>Eukaryota</taxon>
        <taxon>Viridiplantae</taxon>
        <taxon>Streptophyta</taxon>
        <taxon>Embryophyta</taxon>
        <taxon>Tracheophyta</taxon>
        <taxon>Spermatophyta</taxon>
        <taxon>Magnoliopsida</taxon>
        <taxon>Liliopsida</taxon>
        <taxon>Zingiberales</taxon>
        <taxon>Musaceae</taxon>
        <taxon>Musa</taxon>
    </lineage>
</organism>
<dbReference type="GO" id="GO:0003677">
    <property type="term" value="F:DNA binding"/>
    <property type="evidence" value="ECO:0007669"/>
    <property type="project" value="InterPro"/>
</dbReference>
<accession>A0A9E7F2R8</accession>
<evidence type="ECO:0000313" key="2">
    <source>
        <dbReference type="EMBL" id="URD86946.1"/>
    </source>
</evidence>
<dbReference type="GO" id="GO:0006355">
    <property type="term" value="P:regulation of DNA-templated transcription"/>
    <property type="evidence" value="ECO:0007669"/>
    <property type="project" value="InterPro"/>
</dbReference>
<evidence type="ECO:0000313" key="3">
    <source>
        <dbReference type="Proteomes" id="UP001055439"/>
    </source>
</evidence>
<dbReference type="OrthoDB" id="774757at2759"/>
<feature type="domain" description="NAC" evidence="1">
    <location>
        <begin position="1"/>
        <end position="30"/>
    </location>
</feature>
<dbReference type="Proteomes" id="UP001055439">
    <property type="component" value="Chromosome 2"/>
</dbReference>
<dbReference type="InterPro" id="IPR003441">
    <property type="entry name" value="NAC-dom"/>
</dbReference>
<gene>
    <name evidence="2" type="ORF">MUK42_27138</name>
</gene>
<proteinExistence type="predicted"/>
<name>A0A9E7F2R8_9LILI</name>
<evidence type="ECO:0000259" key="1">
    <source>
        <dbReference type="PROSITE" id="PS51005"/>
    </source>
</evidence>
<protein>
    <recommendedName>
        <fullName evidence="1">NAC domain-containing protein</fullName>
    </recommendedName>
</protein>
<reference evidence="2" key="1">
    <citation type="submission" date="2022-05" db="EMBL/GenBank/DDBJ databases">
        <title>The Musa troglodytarum L. genome provides insights into the mechanism of non-climacteric behaviour and enrichment of carotenoids.</title>
        <authorList>
            <person name="Wang J."/>
        </authorList>
    </citation>
    <scope>NUCLEOTIDE SEQUENCE</scope>
    <source>
        <tissue evidence="2">Leaf</tissue>
    </source>
</reference>